<dbReference type="Pfam" id="PF05137">
    <property type="entry name" value="PilN"/>
    <property type="match status" value="1"/>
</dbReference>
<dbReference type="AlphaFoldDB" id="A0A2M6T0Z9"/>
<feature type="transmembrane region" description="Helical" evidence="1">
    <location>
        <begin position="21"/>
        <end position="43"/>
    </location>
</feature>
<accession>A0A2M6T0Z9</accession>
<dbReference type="PANTHER" id="PTHR40278">
    <property type="entry name" value="DNA UTILIZATION PROTEIN HOFN"/>
    <property type="match status" value="1"/>
</dbReference>
<evidence type="ECO:0000313" key="2">
    <source>
        <dbReference type="EMBL" id="PIS38883.1"/>
    </source>
</evidence>
<sequence>MINLLPPSEKELLVQDEKRKPIIIFGFLISAFFVFLSLILFAINVEVETNLEAQKVVFQMEEERLNTQQVTDLKRKISSANKELLVLDSFYQKKVNLVDVIEKISQLLPPNVSLTNFSYQETGFKMTLSGFALTREELVEFKEKLEKEGSFQEISFPASNWVKPREIKFNLTLKLKNEN</sequence>
<keyword evidence="1" id="KW-0472">Membrane</keyword>
<keyword evidence="1" id="KW-0812">Transmembrane</keyword>
<comment type="caution">
    <text evidence="2">The sequence shown here is derived from an EMBL/GenBank/DDBJ whole genome shotgun (WGS) entry which is preliminary data.</text>
</comment>
<protein>
    <recommendedName>
        <fullName evidence="4">PilN domain-containing protein</fullName>
    </recommendedName>
</protein>
<gene>
    <name evidence="2" type="ORF">COT34_01425</name>
</gene>
<name>A0A2M6T0Z9_9BACT</name>
<evidence type="ECO:0000256" key="1">
    <source>
        <dbReference type="SAM" id="Phobius"/>
    </source>
</evidence>
<dbReference type="PANTHER" id="PTHR40278:SF1">
    <property type="entry name" value="DNA UTILIZATION PROTEIN HOFN"/>
    <property type="match status" value="1"/>
</dbReference>
<keyword evidence="1" id="KW-1133">Transmembrane helix</keyword>
<evidence type="ECO:0008006" key="4">
    <source>
        <dbReference type="Google" id="ProtNLM"/>
    </source>
</evidence>
<dbReference type="EMBL" id="PEYE01000026">
    <property type="protein sequence ID" value="PIS38883.1"/>
    <property type="molecule type" value="Genomic_DNA"/>
</dbReference>
<dbReference type="InterPro" id="IPR007813">
    <property type="entry name" value="PilN"/>
</dbReference>
<dbReference type="Proteomes" id="UP000229390">
    <property type="component" value="Unassembled WGS sequence"/>
</dbReference>
<evidence type="ECO:0000313" key="3">
    <source>
        <dbReference type="Proteomes" id="UP000229390"/>
    </source>
</evidence>
<dbReference type="InterPro" id="IPR052534">
    <property type="entry name" value="Extracell_DNA_Util/SecSys_Comp"/>
</dbReference>
<proteinExistence type="predicted"/>
<organism evidence="2 3">
    <name type="scientific">Candidatus Nealsonbacteria bacterium CG08_land_8_20_14_0_20_43_11</name>
    <dbReference type="NCBI Taxonomy" id="1974706"/>
    <lineage>
        <taxon>Bacteria</taxon>
        <taxon>Candidatus Nealsoniibacteriota</taxon>
    </lineage>
</organism>
<reference evidence="3" key="1">
    <citation type="submission" date="2017-09" db="EMBL/GenBank/DDBJ databases">
        <title>Depth-based differentiation of microbial function through sediment-hosted aquifers and enrichment of novel symbionts in the deep terrestrial subsurface.</title>
        <authorList>
            <person name="Probst A.J."/>
            <person name="Ladd B."/>
            <person name="Jarett J.K."/>
            <person name="Geller-Mcgrath D.E."/>
            <person name="Sieber C.M.K."/>
            <person name="Emerson J.B."/>
            <person name="Anantharaman K."/>
            <person name="Thomas B.C."/>
            <person name="Malmstrom R."/>
            <person name="Stieglmeier M."/>
            <person name="Klingl A."/>
            <person name="Woyke T."/>
            <person name="Ryan C.M."/>
            <person name="Banfield J.F."/>
        </authorList>
    </citation>
    <scope>NUCLEOTIDE SEQUENCE [LARGE SCALE GENOMIC DNA]</scope>
</reference>